<dbReference type="AlphaFoldDB" id="A0A9P6Y0Z4"/>
<protein>
    <submittedName>
        <fullName evidence="1">Uncharacterized protein</fullName>
    </submittedName>
</protein>
<dbReference type="EMBL" id="JAANIT010002289">
    <property type="protein sequence ID" value="KAG1536908.1"/>
    <property type="molecule type" value="Genomic_DNA"/>
</dbReference>
<sequence length="160" mass="18645">MASLGPLDFHRILNGIPKGIFQLALSSRITSANPRWVHTRNKRRGIRERARRLVHPPNMFGTCPIRLIDRLTHRTFQKGPLFFHRFLFPGDPLEVERTHLILRSIGPFEFNPLPFHRLQAPLLFHHRASLQQRQPDRFRQCLLLSTSFQTGMTSRPSAPD</sequence>
<proteinExistence type="predicted"/>
<name>A0A9P6Y0Z4_RHIOR</name>
<gene>
    <name evidence="1" type="ORF">G6F51_010689</name>
</gene>
<evidence type="ECO:0000313" key="1">
    <source>
        <dbReference type="EMBL" id="KAG1536908.1"/>
    </source>
</evidence>
<reference evidence="1" key="1">
    <citation type="journal article" date="2020" name="Microb. Genom.">
        <title>Genetic diversity of clinical and environmental Mucorales isolates obtained from an investigation of mucormycosis cases among solid organ transplant recipients.</title>
        <authorList>
            <person name="Nguyen M.H."/>
            <person name="Kaul D."/>
            <person name="Muto C."/>
            <person name="Cheng S.J."/>
            <person name="Richter R.A."/>
            <person name="Bruno V.M."/>
            <person name="Liu G."/>
            <person name="Beyhan S."/>
            <person name="Sundermann A.J."/>
            <person name="Mounaud S."/>
            <person name="Pasculle A.W."/>
            <person name="Nierman W.C."/>
            <person name="Driscoll E."/>
            <person name="Cumbie R."/>
            <person name="Clancy C.J."/>
            <person name="Dupont C.L."/>
        </authorList>
    </citation>
    <scope>NUCLEOTIDE SEQUENCE</scope>
    <source>
        <strain evidence="1">GL16</strain>
    </source>
</reference>
<dbReference type="Proteomes" id="UP000717996">
    <property type="component" value="Unassembled WGS sequence"/>
</dbReference>
<accession>A0A9P6Y0Z4</accession>
<comment type="caution">
    <text evidence="1">The sequence shown here is derived from an EMBL/GenBank/DDBJ whole genome shotgun (WGS) entry which is preliminary data.</text>
</comment>
<evidence type="ECO:0000313" key="2">
    <source>
        <dbReference type="Proteomes" id="UP000717996"/>
    </source>
</evidence>
<organism evidence="1 2">
    <name type="scientific">Rhizopus oryzae</name>
    <name type="common">Mucormycosis agent</name>
    <name type="synonym">Rhizopus arrhizus var. delemar</name>
    <dbReference type="NCBI Taxonomy" id="64495"/>
    <lineage>
        <taxon>Eukaryota</taxon>
        <taxon>Fungi</taxon>
        <taxon>Fungi incertae sedis</taxon>
        <taxon>Mucoromycota</taxon>
        <taxon>Mucoromycotina</taxon>
        <taxon>Mucoromycetes</taxon>
        <taxon>Mucorales</taxon>
        <taxon>Mucorineae</taxon>
        <taxon>Rhizopodaceae</taxon>
        <taxon>Rhizopus</taxon>
    </lineage>
</organism>